<evidence type="ECO:0000313" key="1">
    <source>
        <dbReference type="EMBL" id="GMA94214.1"/>
    </source>
</evidence>
<organism evidence="1 2">
    <name type="scientific">Pseudolysinimonas kribbensis</name>
    <dbReference type="NCBI Taxonomy" id="433641"/>
    <lineage>
        <taxon>Bacteria</taxon>
        <taxon>Bacillati</taxon>
        <taxon>Actinomycetota</taxon>
        <taxon>Actinomycetes</taxon>
        <taxon>Micrococcales</taxon>
        <taxon>Microbacteriaceae</taxon>
        <taxon>Pseudolysinimonas</taxon>
    </lineage>
</organism>
<sequence>MARSLREAGYSGYASIEFEGAEDCLLGIERGLANARRLLAAS</sequence>
<evidence type="ECO:0000313" key="2">
    <source>
        <dbReference type="Proteomes" id="UP001157034"/>
    </source>
</evidence>
<dbReference type="EMBL" id="BSVB01000001">
    <property type="protein sequence ID" value="GMA94214.1"/>
    <property type="molecule type" value="Genomic_DNA"/>
</dbReference>
<protein>
    <recommendedName>
        <fullName evidence="3">Sugar phosphate isomerase/epimerase</fullName>
    </recommendedName>
</protein>
<dbReference type="Proteomes" id="UP001157034">
    <property type="component" value="Unassembled WGS sequence"/>
</dbReference>
<gene>
    <name evidence="1" type="ORF">GCM10025881_10380</name>
</gene>
<dbReference type="RefSeq" id="WP_284253202.1">
    <property type="nucleotide sequence ID" value="NZ_BSVB01000001.1"/>
</dbReference>
<keyword evidence="2" id="KW-1185">Reference proteome</keyword>
<name>A0ABQ6K1N0_9MICO</name>
<comment type="caution">
    <text evidence="1">The sequence shown here is derived from an EMBL/GenBank/DDBJ whole genome shotgun (WGS) entry which is preliminary data.</text>
</comment>
<accession>A0ABQ6K1N0</accession>
<proteinExistence type="predicted"/>
<evidence type="ECO:0008006" key="3">
    <source>
        <dbReference type="Google" id="ProtNLM"/>
    </source>
</evidence>
<reference evidence="2" key="1">
    <citation type="journal article" date="2019" name="Int. J. Syst. Evol. Microbiol.">
        <title>The Global Catalogue of Microorganisms (GCM) 10K type strain sequencing project: providing services to taxonomists for standard genome sequencing and annotation.</title>
        <authorList>
            <consortium name="The Broad Institute Genomics Platform"/>
            <consortium name="The Broad Institute Genome Sequencing Center for Infectious Disease"/>
            <person name="Wu L."/>
            <person name="Ma J."/>
        </authorList>
    </citation>
    <scope>NUCLEOTIDE SEQUENCE [LARGE SCALE GENOMIC DNA]</scope>
    <source>
        <strain evidence="2">NBRC 108894</strain>
    </source>
</reference>